<comment type="caution">
    <text evidence="2">The sequence shown here is derived from an EMBL/GenBank/DDBJ whole genome shotgun (WGS) entry which is preliminary data.</text>
</comment>
<dbReference type="Gene3D" id="3.40.47.10">
    <property type="match status" value="1"/>
</dbReference>
<dbReference type="Pfam" id="PF00109">
    <property type="entry name" value="ketoacyl-synt"/>
    <property type="match status" value="1"/>
</dbReference>
<evidence type="ECO:0000313" key="2">
    <source>
        <dbReference type="EMBL" id="MFC5455012.1"/>
    </source>
</evidence>
<protein>
    <submittedName>
        <fullName evidence="2">Beta-ketoacyl synthase N-terminal-like domain-containing protein</fullName>
    </submittedName>
</protein>
<organism evidence="2 3">
    <name type="scientific">Prosthecobacter fluviatilis</name>
    <dbReference type="NCBI Taxonomy" id="445931"/>
    <lineage>
        <taxon>Bacteria</taxon>
        <taxon>Pseudomonadati</taxon>
        <taxon>Verrucomicrobiota</taxon>
        <taxon>Verrucomicrobiia</taxon>
        <taxon>Verrucomicrobiales</taxon>
        <taxon>Verrucomicrobiaceae</taxon>
        <taxon>Prosthecobacter</taxon>
    </lineage>
</organism>
<dbReference type="EMBL" id="JBHSMQ010000003">
    <property type="protein sequence ID" value="MFC5455012.1"/>
    <property type="molecule type" value="Genomic_DNA"/>
</dbReference>
<evidence type="ECO:0000313" key="3">
    <source>
        <dbReference type="Proteomes" id="UP001596052"/>
    </source>
</evidence>
<evidence type="ECO:0000259" key="1">
    <source>
        <dbReference type="Pfam" id="PF00109"/>
    </source>
</evidence>
<proteinExistence type="predicted"/>
<reference evidence="3" key="1">
    <citation type="journal article" date="2019" name="Int. J. Syst. Evol. Microbiol.">
        <title>The Global Catalogue of Microorganisms (GCM) 10K type strain sequencing project: providing services to taxonomists for standard genome sequencing and annotation.</title>
        <authorList>
            <consortium name="The Broad Institute Genomics Platform"/>
            <consortium name="The Broad Institute Genome Sequencing Center for Infectious Disease"/>
            <person name="Wu L."/>
            <person name="Ma J."/>
        </authorList>
    </citation>
    <scope>NUCLEOTIDE SEQUENCE [LARGE SCALE GENOMIC DNA]</scope>
    <source>
        <strain evidence="3">CGMCC 4.1469</strain>
    </source>
</reference>
<dbReference type="InterPro" id="IPR016039">
    <property type="entry name" value="Thiolase-like"/>
</dbReference>
<dbReference type="InterPro" id="IPR014030">
    <property type="entry name" value="Ketoacyl_synth_N"/>
</dbReference>
<sequence>MNMDKICIRGVGAVSSAGWNAAALHEAVRAGRPLPAQTCARPGDGRNWPCESRFAPASPPEKVARHPRLRRSSAITRYSVAAAMEALADAGHDPAAPPSGLGILFVMMNGCVNYTGRFYHEVLQNPAQASPLIFPETVFNAPASHLASFLGVDGAVSTLVGSPNSIMEALDTAAFWIRSGIVEECLVLAAEECDWLSAEALTYYHPKLVASEGAGALLLAAGGGGPRVSEVTGPLAYLSWEERCGLLPELAARTLARVEGPATLINDRTGISKIDHAEAAAWAVRPWEAVLSPKHVLGESMGAGCALQLVLGTLAARQTQRPVVISMPGANTAAYACVLEP</sequence>
<dbReference type="Proteomes" id="UP001596052">
    <property type="component" value="Unassembled WGS sequence"/>
</dbReference>
<keyword evidence="3" id="KW-1185">Reference proteome</keyword>
<dbReference type="RefSeq" id="WP_377165676.1">
    <property type="nucleotide sequence ID" value="NZ_JBHSMQ010000003.1"/>
</dbReference>
<dbReference type="SUPFAM" id="SSF53901">
    <property type="entry name" value="Thiolase-like"/>
    <property type="match status" value="1"/>
</dbReference>
<name>A0ABW0KQL2_9BACT</name>
<feature type="domain" description="Beta-ketoacyl synthase-like N-terminal" evidence="1">
    <location>
        <begin position="63"/>
        <end position="191"/>
    </location>
</feature>
<gene>
    <name evidence="2" type="ORF">ACFQDI_09120</name>
</gene>
<accession>A0ABW0KQL2</accession>